<dbReference type="PANTHER" id="PTHR46360">
    <property type="entry name" value="DISKS LARGE HOMOLOG 5"/>
    <property type="match status" value="1"/>
</dbReference>
<dbReference type="EMBL" id="CAJHNH020001908">
    <property type="protein sequence ID" value="CAG5124909.1"/>
    <property type="molecule type" value="Genomic_DNA"/>
</dbReference>
<dbReference type="Gene3D" id="2.30.42.10">
    <property type="match status" value="3"/>
</dbReference>
<sequence>EHFSPTSQSADYSSSSHTSQTNVFVRHGYPDKSYDWFFKQFEKAFNELHGLKQQNAEMLDMRHRYDQLTKEMKHLREVKKAESQRLQQAAAEIHALKMQQTELQVEKKQLWDENASLQKLRSEDKQELTELRIQQRKMLIKHSQVKDQLTMVIKQRDDFCKDFNQTFAKHAELKKSYEALRAEKDAAVKEYALVMSERDTVHKEIEQLQDRLSSVSKHLDIVSNEKKELEAELAVMRQNLASTLAENEKYWRERNDFSGINQSLKQQRDMCWKERSEAYEHIEQIVKEKYEKAQNDKTVEINNVTKETENLKQHLEKLKQDLDNAEQDAENAYKNRDKAFSERDKIVQERESIRTLCDNLRRDRDRAVSDLAQALRDSDDFKRQKNEAVKELKAVKNRYEALLEKDSRRQQLHNLGHNNSRDSAIDADLQDLGIETVEVTVELQGEHSGEFGFDIVGGKGDPQFPNDSNLFVSHVSKGGIADGKLKVNDTVLRINSLETVGINRRTALQALRNSLGPIHMVVRRRQSAAGRIWHPVQIIMTCQKDPGIHIEQGLFIGHIYPAGVIAKYGVLPCVGDRIVSINNIPADSLTPREAMRILETSTDSLVLDVWRQSSPFSSAGSSPTPPISGNIVSPLQDGSSVSNSMSKSDTLALYNSSWDSPGYASLGMESIKGVCSSGSQTDSLDNPVLNPYKIFHNHEPDKVRHSLPILDKAKEKVERIFRVRHKSQDRDKDCGVRKETGDEIYQRRHDQDKSVLKLDDDYGTQVNLSSTENVIAEFPSNVEYDHTANNIFSTACVISKAKPSNTRKRDWELDSNSGTWPKTKCQQSQNISGSPAIIFSPGHKPQRAQPSVRDIFCGNSERQPYEKSSVSGPVFTYSMQNSDSGCSIPSRVSSSAFSPTSASAFLMKTHSDYKKCMPAPVITTKASTPTDVQVYGTALSHKQHEFNRNSLVSYHQSPIQSPGSSNRNCSPQDFTFEAKVRDAPKVQQMKSYRPTPTPQKSDLRWQTSLSYNWPADHVRDNPIDKCHAGHQNLSSVSSVGSPSCTDGAVCHYAQANILGSLAAPRCSQPYCSMRPASSEMVQLPRGSDFATTTCERNQMTTGQGFITQPSYYQQHTNPSHFSPMKSVGQLSVISSPSGTFPIINSLDIHHDRPLSFHGAPVERYSSPSPSQKSYSISECFTPTVSDEFCSQNYHHSSYHSQTFHDDDSRPAGFKRDRIFDRIRIPSATSVNTKSGSLEIAASDRSSPGSPMFHVDNRESVKYKGSANSDDYIYRPKMPDHHETRDITFEKSPTPVGFKIQQGTLGGIFVSSVSDNSLAAQAGLVIGDQLLE</sequence>
<feature type="region of interest" description="Disordered" evidence="2">
    <location>
        <begin position="808"/>
        <end position="828"/>
    </location>
</feature>
<evidence type="ECO:0000256" key="2">
    <source>
        <dbReference type="SAM" id="MobiDB-lite"/>
    </source>
</evidence>
<dbReference type="PROSITE" id="PS50106">
    <property type="entry name" value="PDZ"/>
    <property type="match status" value="3"/>
</dbReference>
<keyword evidence="1" id="KW-0175">Coiled coil</keyword>
<comment type="caution">
    <text evidence="4">The sequence shown here is derived from an EMBL/GenBank/DDBJ whole genome shotgun (WGS) entry which is preliminary data.</text>
</comment>
<organism evidence="4 5">
    <name type="scientific">Candidula unifasciata</name>
    <dbReference type="NCBI Taxonomy" id="100452"/>
    <lineage>
        <taxon>Eukaryota</taxon>
        <taxon>Metazoa</taxon>
        <taxon>Spiralia</taxon>
        <taxon>Lophotrochozoa</taxon>
        <taxon>Mollusca</taxon>
        <taxon>Gastropoda</taxon>
        <taxon>Heterobranchia</taxon>
        <taxon>Euthyneura</taxon>
        <taxon>Panpulmonata</taxon>
        <taxon>Eupulmonata</taxon>
        <taxon>Stylommatophora</taxon>
        <taxon>Helicina</taxon>
        <taxon>Helicoidea</taxon>
        <taxon>Geomitridae</taxon>
        <taxon>Candidula</taxon>
    </lineage>
</organism>
<feature type="coiled-coil region" evidence="1">
    <location>
        <begin position="51"/>
        <end position="134"/>
    </location>
</feature>
<evidence type="ECO:0000256" key="1">
    <source>
        <dbReference type="SAM" id="Coils"/>
    </source>
</evidence>
<dbReference type="SMART" id="SM00228">
    <property type="entry name" value="PDZ"/>
    <property type="match status" value="2"/>
</dbReference>
<feature type="domain" description="PDZ" evidence="3">
    <location>
        <begin position="440"/>
        <end position="526"/>
    </location>
</feature>
<reference evidence="4" key="1">
    <citation type="submission" date="2021-04" db="EMBL/GenBank/DDBJ databases">
        <authorList>
            <consortium name="Molecular Ecology Group"/>
        </authorList>
    </citation>
    <scope>NUCLEOTIDE SEQUENCE</scope>
</reference>
<protein>
    <recommendedName>
        <fullName evidence="3">PDZ domain-containing protein</fullName>
    </recommendedName>
</protein>
<dbReference type="SUPFAM" id="SSF50156">
    <property type="entry name" value="PDZ domain-like"/>
    <property type="match status" value="3"/>
</dbReference>
<feature type="compositionally biased region" description="Polar residues" evidence="2">
    <location>
        <begin position="814"/>
        <end position="828"/>
    </location>
</feature>
<keyword evidence="5" id="KW-1185">Reference proteome</keyword>
<dbReference type="InterPro" id="IPR053004">
    <property type="entry name" value="MAGUK_Signaling_Regulators"/>
</dbReference>
<gene>
    <name evidence="4" type="ORF">CUNI_LOCUS10467</name>
</gene>
<feature type="coiled-coil region" evidence="1">
    <location>
        <begin position="301"/>
        <end position="409"/>
    </location>
</feature>
<proteinExistence type="predicted"/>
<dbReference type="OrthoDB" id="10067129at2759"/>
<dbReference type="GO" id="GO:0005886">
    <property type="term" value="C:plasma membrane"/>
    <property type="evidence" value="ECO:0007669"/>
    <property type="project" value="TreeGrafter"/>
</dbReference>
<feature type="coiled-coil region" evidence="1">
    <location>
        <begin position="170"/>
        <end position="246"/>
    </location>
</feature>
<feature type="non-terminal residue" evidence="4">
    <location>
        <position position="1"/>
    </location>
</feature>
<evidence type="ECO:0000313" key="5">
    <source>
        <dbReference type="Proteomes" id="UP000678393"/>
    </source>
</evidence>
<name>A0A8S3Z6S7_9EUPU</name>
<dbReference type="InterPro" id="IPR001478">
    <property type="entry name" value="PDZ"/>
</dbReference>
<accession>A0A8S3Z6S7</accession>
<dbReference type="Proteomes" id="UP000678393">
    <property type="component" value="Unassembled WGS sequence"/>
</dbReference>
<evidence type="ECO:0000259" key="3">
    <source>
        <dbReference type="PROSITE" id="PS50106"/>
    </source>
</evidence>
<feature type="domain" description="PDZ" evidence="3">
    <location>
        <begin position="1285"/>
        <end position="1331"/>
    </location>
</feature>
<dbReference type="PANTHER" id="PTHR46360:SF1">
    <property type="entry name" value="DISKS LARGE HOMOLOG 5"/>
    <property type="match status" value="1"/>
</dbReference>
<dbReference type="InterPro" id="IPR036034">
    <property type="entry name" value="PDZ_sf"/>
</dbReference>
<evidence type="ECO:0000313" key="4">
    <source>
        <dbReference type="EMBL" id="CAG5124909.1"/>
    </source>
</evidence>
<feature type="non-terminal residue" evidence="4">
    <location>
        <position position="1331"/>
    </location>
</feature>
<feature type="region of interest" description="Disordered" evidence="2">
    <location>
        <begin position="1"/>
        <end position="20"/>
    </location>
</feature>
<dbReference type="GO" id="GO:0035331">
    <property type="term" value="P:negative regulation of hippo signaling"/>
    <property type="evidence" value="ECO:0007669"/>
    <property type="project" value="TreeGrafter"/>
</dbReference>
<feature type="domain" description="PDZ" evidence="3">
    <location>
        <begin position="535"/>
        <end position="613"/>
    </location>
</feature>
<dbReference type="Pfam" id="PF00595">
    <property type="entry name" value="PDZ"/>
    <property type="match status" value="2"/>
</dbReference>